<dbReference type="EMBL" id="SMKX01000246">
    <property type="protein sequence ID" value="TDD44152.1"/>
    <property type="molecule type" value="Genomic_DNA"/>
</dbReference>
<accession>A0A4R4YL32</accession>
<keyword evidence="3" id="KW-1185">Reference proteome</keyword>
<dbReference type="Proteomes" id="UP000295124">
    <property type="component" value="Unassembled WGS sequence"/>
</dbReference>
<protein>
    <submittedName>
        <fullName evidence="2">Flavoprotein</fullName>
    </submittedName>
</protein>
<feature type="domain" description="Flavoprotein" evidence="1">
    <location>
        <begin position="13"/>
        <end position="106"/>
    </location>
</feature>
<organism evidence="2 3">
    <name type="scientific">Kribbella antibiotica</name>
    <dbReference type="NCBI Taxonomy" id="190195"/>
    <lineage>
        <taxon>Bacteria</taxon>
        <taxon>Bacillati</taxon>
        <taxon>Actinomycetota</taxon>
        <taxon>Actinomycetes</taxon>
        <taxon>Propionibacteriales</taxon>
        <taxon>Kribbellaceae</taxon>
        <taxon>Kribbella</taxon>
    </lineage>
</organism>
<dbReference type="Gene3D" id="3.40.50.1950">
    <property type="entry name" value="Flavin prenyltransferase-like"/>
    <property type="match status" value="1"/>
</dbReference>
<evidence type="ECO:0000313" key="2">
    <source>
        <dbReference type="EMBL" id="TDD44152.1"/>
    </source>
</evidence>
<feature type="non-terminal residue" evidence="2">
    <location>
        <position position="1"/>
    </location>
</feature>
<reference evidence="2 3" key="1">
    <citation type="submission" date="2019-03" db="EMBL/GenBank/DDBJ databases">
        <title>Draft genome sequences of novel Actinobacteria.</title>
        <authorList>
            <person name="Sahin N."/>
            <person name="Ay H."/>
            <person name="Saygin H."/>
        </authorList>
    </citation>
    <scope>NUCLEOTIDE SEQUENCE [LARGE SCALE GENOMIC DNA]</scope>
    <source>
        <strain evidence="2 3">JCM 13523</strain>
    </source>
</reference>
<proteinExistence type="predicted"/>
<gene>
    <name evidence="2" type="ORF">E1263_41120</name>
</gene>
<dbReference type="RefSeq" id="WP_238162035.1">
    <property type="nucleotide sequence ID" value="NZ_SMKX01000246.1"/>
</dbReference>
<dbReference type="SUPFAM" id="SSF52507">
    <property type="entry name" value="Homo-oligomeric flavin-containing Cys decarboxylases, HFCD"/>
    <property type="match status" value="1"/>
</dbReference>
<dbReference type="InterPro" id="IPR003382">
    <property type="entry name" value="Flavoprotein"/>
</dbReference>
<dbReference type="InterPro" id="IPR036551">
    <property type="entry name" value="Flavin_trans-like"/>
</dbReference>
<evidence type="ECO:0000259" key="1">
    <source>
        <dbReference type="Pfam" id="PF02441"/>
    </source>
</evidence>
<evidence type="ECO:0000313" key="3">
    <source>
        <dbReference type="Proteomes" id="UP000295124"/>
    </source>
</evidence>
<name>A0A4R4YL32_9ACTN</name>
<dbReference type="GO" id="GO:0003824">
    <property type="term" value="F:catalytic activity"/>
    <property type="evidence" value="ECO:0007669"/>
    <property type="project" value="InterPro"/>
</dbReference>
<dbReference type="Pfam" id="PF02441">
    <property type="entry name" value="Flavoprotein"/>
    <property type="match status" value="1"/>
</dbReference>
<sequence>QPRLPGEPRPHPPIDFLIAAPASANTVTKMALGIADNQALTVLSEGLGGTPMVVFPRVNAAHARHPAWAGHIDVLRRAGAELIEWALLEPGAADGRLLPWERILERLR</sequence>
<comment type="caution">
    <text evidence="2">The sequence shown here is derived from an EMBL/GenBank/DDBJ whole genome shotgun (WGS) entry which is preliminary data.</text>
</comment>
<dbReference type="AlphaFoldDB" id="A0A4R4YL32"/>